<proteinExistence type="predicted"/>
<organism evidence="1 2">
    <name type="scientific">Pristionchus entomophagus</name>
    <dbReference type="NCBI Taxonomy" id="358040"/>
    <lineage>
        <taxon>Eukaryota</taxon>
        <taxon>Metazoa</taxon>
        <taxon>Ecdysozoa</taxon>
        <taxon>Nematoda</taxon>
        <taxon>Chromadorea</taxon>
        <taxon>Rhabditida</taxon>
        <taxon>Rhabditina</taxon>
        <taxon>Diplogasteromorpha</taxon>
        <taxon>Diplogasteroidea</taxon>
        <taxon>Neodiplogasteridae</taxon>
        <taxon>Pristionchus</taxon>
    </lineage>
</organism>
<evidence type="ECO:0000313" key="1">
    <source>
        <dbReference type="EMBL" id="GMS86321.1"/>
    </source>
</evidence>
<sequence length="125" mass="14076">MTCNDDYCNCKGGKQIVVTAGKVKYCGLHMICVGVMKNQWRLYGRMNFSHAFPTSAFKVGAHRSRRFRLNTDTVYSVYGIVNGSTIIQLQIKYVSGQRTRARAGHCDGHDWEILGGVDHTTEPHH</sequence>
<protein>
    <submittedName>
        <fullName evidence="1">Uncharacterized protein</fullName>
    </submittedName>
</protein>
<name>A0AAV5SSG3_9BILA</name>
<reference evidence="1" key="1">
    <citation type="submission" date="2023-10" db="EMBL/GenBank/DDBJ databases">
        <title>Genome assembly of Pristionchus species.</title>
        <authorList>
            <person name="Yoshida K."/>
            <person name="Sommer R.J."/>
        </authorList>
    </citation>
    <scope>NUCLEOTIDE SEQUENCE</scope>
    <source>
        <strain evidence="1">RS0144</strain>
    </source>
</reference>
<keyword evidence="2" id="KW-1185">Reference proteome</keyword>
<dbReference type="AlphaFoldDB" id="A0AAV5SSG3"/>
<comment type="caution">
    <text evidence="1">The sequence shown here is derived from an EMBL/GenBank/DDBJ whole genome shotgun (WGS) entry which is preliminary data.</text>
</comment>
<dbReference type="EMBL" id="BTSX01000002">
    <property type="protein sequence ID" value="GMS86321.1"/>
    <property type="molecule type" value="Genomic_DNA"/>
</dbReference>
<gene>
    <name evidence="1" type="ORF">PENTCL1PPCAC_8496</name>
</gene>
<accession>A0AAV5SSG3</accession>
<evidence type="ECO:0000313" key="2">
    <source>
        <dbReference type="Proteomes" id="UP001432027"/>
    </source>
</evidence>
<dbReference type="Proteomes" id="UP001432027">
    <property type="component" value="Unassembled WGS sequence"/>
</dbReference>